<dbReference type="AlphaFoldDB" id="A0ABD4Z6S9"/>
<organism evidence="1 2">
    <name type="scientific">Ignisphaera cupida</name>
    <dbReference type="NCBI Taxonomy" id="3050454"/>
    <lineage>
        <taxon>Archaea</taxon>
        <taxon>Thermoproteota</taxon>
        <taxon>Thermoprotei</taxon>
        <taxon>Desulfurococcales</taxon>
        <taxon>Desulfurococcaceae</taxon>
        <taxon>Ignisphaera</taxon>
    </lineage>
</organism>
<keyword evidence="2" id="KW-1185">Reference proteome</keyword>
<dbReference type="RefSeq" id="WP_285273880.1">
    <property type="nucleotide sequence ID" value="NZ_JASNVW010000003.1"/>
</dbReference>
<reference evidence="1 2" key="1">
    <citation type="submission" date="2023-05" db="EMBL/GenBank/DDBJ databases">
        <title>A new hyperthermophilic archaea 'Ignisphaera cupida' sp. nov. and description of the family 'Ignisphaeraceae' fam. nov.</title>
        <authorList>
            <person name="Podosokorskaya O.A."/>
            <person name="Elcheninov A.G."/>
            <person name="Klukina A."/>
            <person name="Merkel A.Y."/>
        </authorList>
    </citation>
    <scope>NUCLEOTIDE SEQUENCE [LARGE SCALE GENOMIC DNA]</scope>
    <source>
        <strain evidence="1 2">4213-co</strain>
    </source>
</reference>
<comment type="caution">
    <text evidence="1">The sequence shown here is derived from an EMBL/GenBank/DDBJ whole genome shotgun (WGS) entry which is preliminary data.</text>
</comment>
<proteinExistence type="predicted"/>
<dbReference type="Gene3D" id="3.10.590.10">
    <property type="entry name" value="ph1033 like domains"/>
    <property type="match status" value="1"/>
</dbReference>
<gene>
    <name evidence="1" type="ORF">QPL79_05920</name>
</gene>
<evidence type="ECO:0000313" key="2">
    <source>
        <dbReference type="Proteomes" id="UP001529235"/>
    </source>
</evidence>
<evidence type="ECO:0008006" key="3">
    <source>
        <dbReference type="Google" id="ProtNLM"/>
    </source>
</evidence>
<protein>
    <recommendedName>
        <fullName evidence="3">EVE domain-containing protein</fullName>
    </recommendedName>
</protein>
<dbReference type="EMBL" id="JASNVW010000003">
    <property type="protein sequence ID" value="MDK6028895.1"/>
    <property type="molecule type" value="Genomic_DNA"/>
</dbReference>
<name>A0ABD4Z6S9_9CREN</name>
<accession>A0ABD4Z6S9</accession>
<evidence type="ECO:0000313" key="1">
    <source>
        <dbReference type="EMBL" id="MDK6028895.1"/>
    </source>
</evidence>
<sequence length="60" mass="7022">MYPWRIRLEPVKTGDFNELAQKLSFVKRRNRPNAYLVGTPANLKRPIPEEDAKLIIESLK</sequence>
<dbReference type="Proteomes" id="UP001529235">
    <property type="component" value="Unassembled WGS sequence"/>
</dbReference>